<dbReference type="PANTHER" id="PTHR31973:SF187">
    <property type="entry name" value="MUTATOR TRANSPOSASE MUDRA PROTEIN"/>
    <property type="match status" value="1"/>
</dbReference>
<sequence length="189" mass="21291">MIKTLQDKHCCQKVSKNQEANAVWVASRFKILIEEEPDVKASVLAKKILKIYGITIPSYTLYRAKYRVLEKTKLEYSKCYDKLYKYGYPVEERNPGSMAFIRTIVPDLGGLTRFQRFFLSFSTQKAGVLFGCRPFIGLDGCHLKGRHQGVLLSAIAIDANNGVFPLAICIAEGECKESWDGFLSNCTST</sequence>
<dbReference type="Proteomes" id="UP001281410">
    <property type="component" value="Unassembled WGS sequence"/>
</dbReference>
<gene>
    <name evidence="1" type="ORF">Dsin_005444</name>
</gene>
<accession>A0AAE0AXV2</accession>
<keyword evidence="2" id="KW-1185">Reference proteome</keyword>
<evidence type="ECO:0008006" key="3">
    <source>
        <dbReference type="Google" id="ProtNLM"/>
    </source>
</evidence>
<dbReference type="AlphaFoldDB" id="A0AAE0AXV2"/>
<proteinExistence type="predicted"/>
<dbReference type="PANTHER" id="PTHR31973">
    <property type="entry name" value="POLYPROTEIN, PUTATIVE-RELATED"/>
    <property type="match status" value="1"/>
</dbReference>
<dbReference type="EMBL" id="JANJYJ010000002">
    <property type="protein sequence ID" value="KAK3225582.1"/>
    <property type="molecule type" value="Genomic_DNA"/>
</dbReference>
<reference evidence="1" key="1">
    <citation type="journal article" date="2023" name="Plant J.">
        <title>Genome sequences and population genomics provide insights into the demographic history, inbreeding, and mutation load of two 'living fossil' tree species of Dipteronia.</title>
        <authorList>
            <person name="Feng Y."/>
            <person name="Comes H.P."/>
            <person name="Chen J."/>
            <person name="Zhu S."/>
            <person name="Lu R."/>
            <person name="Zhang X."/>
            <person name="Li P."/>
            <person name="Qiu J."/>
            <person name="Olsen K.M."/>
            <person name="Qiu Y."/>
        </authorList>
    </citation>
    <scope>NUCLEOTIDE SEQUENCE</scope>
    <source>
        <strain evidence="1">NBL</strain>
    </source>
</reference>
<protein>
    <recommendedName>
        <fullName evidence="3">MULE transposase domain-containing protein</fullName>
    </recommendedName>
</protein>
<organism evidence="1 2">
    <name type="scientific">Dipteronia sinensis</name>
    <dbReference type="NCBI Taxonomy" id="43782"/>
    <lineage>
        <taxon>Eukaryota</taxon>
        <taxon>Viridiplantae</taxon>
        <taxon>Streptophyta</taxon>
        <taxon>Embryophyta</taxon>
        <taxon>Tracheophyta</taxon>
        <taxon>Spermatophyta</taxon>
        <taxon>Magnoliopsida</taxon>
        <taxon>eudicotyledons</taxon>
        <taxon>Gunneridae</taxon>
        <taxon>Pentapetalae</taxon>
        <taxon>rosids</taxon>
        <taxon>malvids</taxon>
        <taxon>Sapindales</taxon>
        <taxon>Sapindaceae</taxon>
        <taxon>Hippocastanoideae</taxon>
        <taxon>Acereae</taxon>
        <taxon>Dipteronia</taxon>
    </lineage>
</organism>
<name>A0AAE0AXV2_9ROSI</name>
<comment type="caution">
    <text evidence="1">The sequence shown here is derived from an EMBL/GenBank/DDBJ whole genome shotgun (WGS) entry which is preliminary data.</text>
</comment>
<evidence type="ECO:0000313" key="2">
    <source>
        <dbReference type="Proteomes" id="UP001281410"/>
    </source>
</evidence>
<evidence type="ECO:0000313" key="1">
    <source>
        <dbReference type="EMBL" id="KAK3225582.1"/>
    </source>
</evidence>